<keyword evidence="3" id="KW-1185">Reference proteome</keyword>
<dbReference type="Proteomes" id="UP001451782">
    <property type="component" value="Chromosome"/>
</dbReference>
<dbReference type="KEGG" id="yag:AABB28_08460"/>
<feature type="region of interest" description="Disordered" evidence="1">
    <location>
        <begin position="30"/>
        <end position="49"/>
    </location>
</feature>
<organism evidence="2 3">
    <name type="scientific">Yoonia algicola</name>
    <dbReference type="NCBI Taxonomy" id="3137368"/>
    <lineage>
        <taxon>Bacteria</taxon>
        <taxon>Pseudomonadati</taxon>
        <taxon>Pseudomonadota</taxon>
        <taxon>Alphaproteobacteria</taxon>
        <taxon>Rhodobacterales</taxon>
        <taxon>Paracoccaceae</taxon>
        <taxon>Yoonia</taxon>
    </lineage>
</organism>
<feature type="compositionally biased region" description="Basic and acidic residues" evidence="1">
    <location>
        <begin position="38"/>
        <end position="49"/>
    </location>
</feature>
<accession>A0AAN0M5K3</accession>
<dbReference type="EMBL" id="CP151762">
    <property type="protein sequence ID" value="WZU65274.1"/>
    <property type="molecule type" value="Genomic_DNA"/>
</dbReference>
<reference evidence="2 3" key="1">
    <citation type="submission" date="2024-04" db="EMBL/GenBank/DDBJ databases">
        <title>Phylogenomic analyses of a clade within the roseobacter group suggest taxonomic reassignments of species of the genera Aestuariivita, Citreicella, Loktanella, Nautella, Pelagibaca, Ruegeria, Thalassobius, Thiobacimonas and Tropicibacter, and the proposal o.</title>
        <authorList>
            <person name="Jeon C.O."/>
        </authorList>
    </citation>
    <scope>NUCLEOTIDE SEQUENCE [LARGE SCALE GENOMIC DNA]</scope>
    <source>
        <strain evidence="2 3">G8-12</strain>
    </source>
</reference>
<feature type="region of interest" description="Disordered" evidence="1">
    <location>
        <begin position="1"/>
        <end position="20"/>
    </location>
</feature>
<evidence type="ECO:0000313" key="3">
    <source>
        <dbReference type="Proteomes" id="UP001451782"/>
    </source>
</evidence>
<name>A0AAN0M5K3_9RHOB</name>
<gene>
    <name evidence="2" type="ORF">AABB28_08460</name>
</gene>
<dbReference type="AlphaFoldDB" id="A0AAN0M5K3"/>
<evidence type="ECO:0000256" key="1">
    <source>
        <dbReference type="SAM" id="MobiDB-lite"/>
    </source>
</evidence>
<sequence length="49" mass="5561">MTDTYKSHITSFGGTAPRCQAERKRSGQQCCKPAMRGNDFEPNDRHDCQ</sequence>
<proteinExistence type="predicted"/>
<protein>
    <submittedName>
        <fullName evidence="2">Uncharacterized protein</fullName>
    </submittedName>
</protein>
<evidence type="ECO:0000313" key="2">
    <source>
        <dbReference type="EMBL" id="WZU65274.1"/>
    </source>
</evidence>
<dbReference type="RefSeq" id="WP_342071621.1">
    <property type="nucleotide sequence ID" value="NZ_CP151762.1"/>
</dbReference>
<feature type="compositionally biased region" description="Polar residues" evidence="1">
    <location>
        <begin position="1"/>
        <end position="13"/>
    </location>
</feature>